<evidence type="ECO:0000313" key="13">
    <source>
        <dbReference type="Proteomes" id="UP000838412"/>
    </source>
</evidence>
<keyword evidence="1 7" id="KW-0547">Nucleotide-binding</keyword>
<feature type="compositionally biased region" description="Basic and acidic residues" evidence="8">
    <location>
        <begin position="165"/>
        <end position="205"/>
    </location>
</feature>
<sequence>MAASNAKSGGGRRNGKKSKSASMKDLFKNVEADYPVPRRTKGTEIMEQGSWKPVKLDQSLFSSDDLSGFVGLEELTEYELCQEGKQKQKKAKKQKKKSEEQKAEDHDEENLEEDTSKLKKEMDVLGTEEKGTKPKIQKPAKKLKRKAQEEKEGQVMEVNSNQSDDGSKGNTDAKEEVIEPLKKKQRTEISEPSSEKKDEDCKDESVDQTEADAATEGGTKKSGKSRKERRNERRQKRLVMLKKQREEKREKKKQEKKTPLAKEHSYKPQSVAKKSMNADMSSWIPLFVPGVVLRGLADKGFTQPTPIQAQTIPQAIQAHKDVVGAAETGSGKTLAFGIPILHRILEWKERNCQSKDGNLGNQDDEVPEDTAEDDDDDDQEMEVPEVEGDKVEEEEDEEDEELVLDSAGLGCVHVEDDITLPPELEALQQTPPQPAPTPLKVVSPLLALVLTPTRELAVQVANHIKAAAKYTNVKVAVLVGGMALQKQKRVLDRQPEIIVATPGRLWEMVEQGHPHLSDLNQLQCLVIDEADRMVERGHFAELGTLLDKINGEGRNRRRQTFVFSATLTMVHAGPQRKIMKKKFKMDKDKKLGQLMDRVGIRSKPLVVDLSRQQGTVDTLTEARITCSTEEKDIYLYYFLLQYPGRTLVFANSIDCIRRLTSLLGLLQKSPLALHANMHQKQRLKNLERFSANENGLLLATDVAARGLDIPDVQHVIHYQVPRTSETYVHRSGRTARAQKEGLTLLLTGPEDAQYYKRICKTLGKDEDLPVFPTEPQYLSAVKARVAAARRIDVGEHRYMKKKHHNDWFLQQAKEMDIDLDEDEVLHDLGDSQEQDKVLSELKDMKKGLTKMLKAPIFPKGFSGLYPIQYGQPNLPRLPNAVAATLAVSNSRKKKQKF</sequence>
<evidence type="ECO:0000256" key="7">
    <source>
        <dbReference type="RuleBase" id="RU365068"/>
    </source>
</evidence>
<evidence type="ECO:0000256" key="5">
    <source>
        <dbReference type="ARBA" id="ARBA00022884"/>
    </source>
</evidence>
<evidence type="ECO:0000313" key="12">
    <source>
        <dbReference type="EMBL" id="CAH1253625.1"/>
    </source>
</evidence>
<dbReference type="PROSITE" id="PS00039">
    <property type="entry name" value="DEAD_ATP_HELICASE"/>
    <property type="match status" value="1"/>
</dbReference>
<dbReference type="InterPro" id="IPR000629">
    <property type="entry name" value="RNA-helicase_DEAD-box_CS"/>
</dbReference>
<dbReference type="CDD" id="cd18787">
    <property type="entry name" value="SF2_C_DEAD"/>
    <property type="match status" value="1"/>
</dbReference>
<dbReference type="InterPro" id="IPR014014">
    <property type="entry name" value="RNA_helicase_DEAD_Q_motif"/>
</dbReference>
<dbReference type="InterPro" id="IPR027417">
    <property type="entry name" value="P-loop_NTPase"/>
</dbReference>
<keyword evidence="3 7" id="KW-0347">Helicase</keyword>
<dbReference type="PANTHER" id="PTHR24031">
    <property type="entry name" value="RNA HELICASE"/>
    <property type="match status" value="1"/>
</dbReference>
<keyword evidence="13" id="KW-1185">Reference proteome</keyword>
<dbReference type="OrthoDB" id="4310724at2759"/>
<feature type="compositionally biased region" description="Basic residues" evidence="8">
    <location>
        <begin position="133"/>
        <end position="145"/>
    </location>
</feature>
<dbReference type="InterPro" id="IPR011545">
    <property type="entry name" value="DEAD/DEAH_box_helicase_dom"/>
</dbReference>
<evidence type="ECO:0000256" key="6">
    <source>
        <dbReference type="PROSITE-ProRule" id="PRU00552"/>
    </source>
</evidence>
<feature type="domain" description="DEAD-box RNA helicase Q" evidence="11">
    <location>
        <begin position="281"/>
        <end position="309"/>
    </location>
</feature>
<proteinExistence type="inferred from homology"/>
<feature type="compositionally biased region" description="Acidic residues" evidence="8">
    <location>
        <begin position="362"/>
        <end position="399"/>
    </location>
</feature>
<dbReference type="GO" id="GO:0003724">
    <property type="term" value="F:RNA helicase activity"/>
    <property type="evidence" value="ECO:0007669"/>
    <property type="project" value="UniProtKB-EC"/>
</dbReference>
<dbReference type="AlphaFoldDB" id="A0A8J9ZH73"/>
<dbReference type="Gene3D" id="3.40.50.300">
    <property type="entry name" value="P-loop containing nucleotide triphosphate hydrolases"/>
    <property type="match status" value="2"/>
</dbReference>
<dbReference type="SMART" id="SM00487">
    <property type="entry name" value="DEXDc"/>
    <property type="match status" value="1"/>
</dbReference>
<comment type="domain">
    <text evidence="7">The Q motif is unique to and characteristic of the DEAD box family of RNA helicases and controls ATP binding and hydrolysis.</text>
</comment>
<accession>A0A8J9ZH73</accession>
<protein>
    <recommendedName>
        <fullName evidence="7">ATP-dependent RNA helicase</fullName>
        <ecNumber evidence="7">3.6.4.13</ecNumber>
    </recommendedName>
</protein>
<reference evidence="12" key="1">
    <citation type="submission" date="2022-01" db="EMBL/GenBank/DDBJ databases">
        <authorList>
            <person name="Braso-Vives M."/>
        </authorList>
    </citation>
    <scope>NUCLEOTIDE SEQUENCE</scope>
</reference>
<evidence type="ECO:0000259" key="10">
    <source>
        <dbReference type="PROSITE" id="PS51194"/>
    </source>
</evidence>
<dbReference type="Proteomes" id="UP000838412">
    <property type="component" value="Chromosome 2"/>
</dbReference>
<dbReference type="GO" id="GO:0003723">
    <property type="term" value="F:RNA binding"/>
    <property type="evidence" value="ECO:0007669"/>
    <property type="project" value="UniProtKB-UniRule"/>
</dbReference>
<feature type="region of interest" description="Disordered" evidence="8">
    <location>
        <begin position="1"/>
        <end position="57"/>
    </location>
</feature>
<name>A0A8J9ZH73_BRALA</name>
<feature type="compositionally biased region" description="Basic residues" evidence="8">
    <location>
        <begin position="221"/>
        <end position="242"/>
    </location>
</feature>
<evidence type="ECO:0000256" key="8">
    <source>
        <dbReference type="SAM" id="MobiDB-lite"/>
    </source>
</evidence>
<evidence type="ECO:0000256" key="3">
    <source>
        <dbReference type="ARBA" id="ARBA00022806"/>
    </source>
</evidence>
<feature type="region of interest" description="Disordered" evidence="8">
    <location>
        <begin position="353"/>
        <end position="399"/>
    </location>
</feature>
<feature type="domain" description="Helicase ATP-binding" evidence="9">
    <location>
        <begin position="313"/>
        <end position="585"/>
    </location>
</feature>
<dbReference type="GO" id="GO:0005524">
    <property type="term" value="F:ATP binding"/>
    <property type="evidence" value="ECO:0007669"/>
    <property type="project" value="UniProtKB-UniRule"/>
</dbReference>
<dbReference type="GO" id="GO:0016787">
    <property type="term" value="F:hydrolase activity"/>
    <property type="evidence" value="ECO:0007669"/>
    <property type="project" value="UniProtKB-KW"/>
</dbReference>
<dbReference type="InterPro" id="IPR014001">
    <property type="entry name" value="Helicase_ATP-bd"/>
</dbReference>
<feature type="short sequence motif" description="Q motif" evidence="6">
    <location>
        <begin position="281"/>
        <end position="309"/>
    </location>
</feature>
<dbReference type="EMBL" id="OV696687">
    <property type="protein sequence ID" value="CAH1253625.1"/>
    <property type="molecule type" value="Genomic_DNA"/>
</dbReference>
<dbReference type="PROSITE" id="PS51194">
    <property type="entry name" value="HELICASE_CTER"/>
    <property type="match status" value="1"/>
</dbReference>
<feature type="domain" description="Helicase C-terminal" evidence="10">
    <location>
        <begin position="632"/>
        <end position="779"/>
    </location>
</feature>
<feature type="compositionally biased region" description="Basic and acidic residues" evidence="8">
    <location>
        <begin position="243"/>
        <end position="266"/>
    </location>
</feature>
<dbReference type="EC" id="3.6.4.13" evidence="7"/>
<dbReference type="PROSITE" id="PS51195">
    <property type="entry name" value="Q_MOTIF"/>
    <property type="match status" value="1"/>
</dbReference>
<keyword evidence="5 7" id="KW-0694">RNA-binding</keyword>
<dbReference type="Pfam" id="PF00270">
    <property type="entry name" value="DEAD"/>
    <property type="match status" value="1"/>
</dbReference>
<evidence type="ECO:0000259" key="11">
    <source>
        <dbReference type="PROSITE" id="PS51195"/>
    </source>
</evidence>
<dbReference type="SMART" id="SM00490">
    <property type="entry name" value="HELICc"/>
    <property type="match status" value="1"/>
</dbReference>
<comment type="similarity">
    <text evidence="7">Belongs to the DEAD box helicase family.</text>
</comment>
<evidence type="ECO:0000256" key="4">
    <source>
        <dbReference type="ARBA" id="ARBA00022840"/>
    </source>
</evidence>
<dbReference type="InterPro" id="IPR001650">
    <property type="entry name" value="Helicase_C-like"/>
</dbReference>
<keyword evidence="4 7" id="KW-0067">ATP-binding</keyword>
<gene>
    <name evidence="12" type="primary">DDX24</name>
    <name evidence="12" type="ORF">BLAG_LOCUS13327</name>
</gene>
<organism evidence="12 13">
    <name type="scientific">Branchiostoma lanceolatum</name>
    <name type="common">Common lancelet</name>
    <name type="synonym">Amphioxus lanceolatum</name>
    <dbReference type="NCBI Taxonomy" id="7740"/>
    <lineage>
        <taxon>Eukaryota</taxon>
        <taxon>Metazoa</taxon>
        <taxon>Chordata</taxon>
        <taxon>Cephalochordata</taxon>
        <taxon>Leptocardii</taxon>
        <taxon>Amphioxiformes</taxon>
        <taxon>Branchiostomatidae</taxon>
        <taxon>Branchiostoma</taxon>
    </lineage>
</organism>
<feature type="compositionally biased region" description="Basic and acidic residues" evidence="8">
    <location>
        <begin position="114"/>
        <end position="132"/>
    </location>
</feature>
<keyword evidence="2 7" id="KW-0378">Hydrolase</keyword>
<comment type="function">
    <text evidence="7">RNA helicase.</text>
</comment>
<evidence type="ECO:0000259" key="9">
    <source>
        <dbReference type="PROSITE" id="PS51192"/>
    </source>
</evidence>
<dbReference type="Pfam" id="PF00271">
    <property type="entry name" value="Helicase_C"/>
    <property type="match status" value="1"/>
</dbReference>
<feature type="region of interest" description="Disordered" evidence="8">
    <location>
        <begin position="80"/>
        <end position="273"/>
    </location>
</feature>
<comment type="catalytic activity">
    <reaction evidence="7">
        <text>ATP + H2O = ADP + phosphate + H(+)</text>
        <dbReference type="Rhea" id="RHEA:13065"/>
        <dbReference type="ChEBI" id="CHEBI:15377"/>
        <dbReference type="ChEBI" id="CHEBI:15378"/>
        <dbReference type="ChEBI" id="CHEBI:30616"/>
        <dbReference type="ChEBI" id="CHEBI:43474"/>
        <dbReference type="ChEBI" id="CHEBI:456216"/>
        <dbReference type="EC" id="3.6.4.13"/>
    </reaction>
</comment>
<dbReference type="PROSITE" id="PS51192">
    <property type="entry name" value="HELICASE_ATP_BIND_1"/>
    <property type="match status" value="1"/>
</dbReference>
<evidence type="ECO:0000256" key="1">
    <source>
        <dbReference type="ARBA" id="ARBA00022741"/>
    </source>
</evidence>
<dbReference type="CDD" id="cd17946">
    <property type="entry name" value="DEADc_DDX24"/>
    <property type="match status" value="1"/>
</dbReference>
<dbReference type="SUPFAM" id="SSF52540">
    <property type="entry name" value="P-loop containing nucleoside triphosphate hydrolases"/>
    <property type="match status" value="2"/>
</dbReference>
<evidence type="ECO:0000256" key="2">
    <source>
        <dbReference type="ARBA" id="ARBA00022801"/>
    </source>
</evidence>
<feature type="compositionally biased region" description="Basic residues" evidence="8">
    <location>
        <begin position="87"/>
        <end position="96"/>
    </location>
</feature>